<evidence type="ECO:0000256" key="5">
    <source>
        <dbReference type="ARBA" id="ARBA00023002"/>
    </source>
</evidence>
<dbReference type="GO" id="GO:0004764">
    <property type="term" value="F:shikimate 3-dehydrogenase (NADP+) activity"/>
    <property type="evidence" value="ECO:0007669"/>
    <property type="project" value="UniProtKB-UniRule"/>
</dbReference>
<comment type="pathway">
    <text evidence="1 8">Metabolic intermediate biosynthesis; chorismate biosynthesis; chorismate from D-erythrose 4-phosphate and phosphoenolpyruvate: step 4/7.</text>
</comment>
<dbReference type="InterPro" id="IPR011342">
    <property type="entry name" value="Shikimate_DH"/>
</dbReference>
<dbReference type="GO" id="GO:0050661">
    <property type="term" value="F:NADP binding"/>
    <property type="evidence" value="ECO:0007669"/>
    <property type="project" value="InterPro"/>
</dbReference>
<feature type="binding site" evidence="8">
    <location>
        <position position="86"/>
    </location>
    <ligand>
        <name>shikimate</name>
        <dbReference type="ChEBI" id="CHEBI:36208"/>
    </ligand>
</feature>
<keyword evidence="4 8" id="KW-0521">NADP</keyword>
<protein>
    <recommendedName>
        <fullName evidence="2 8">Shikimate dehydrogenase (NADP(+))</fullName>
        <shortName evidence="8">SDH</shortName>
        <ecNumber evidence="2 8">1.1.1.25</ecNumber>
    </recommendedName>
</protein>
<dbReference type="Gene3D" id="3.40.50.720">
    <property type="entry name" value="NAD(P)-binding Rossmann-like Domain"/>
    <property type="match status" value="1"/>
</dbReference>
<dbReference type="PANTHER" id="PTHR21089">
    <property type="entry name" value="SHIKIMATE DEHYDROGENASE"/>
    <property type="match status" value="1"/>
</dbReference>
<dbReference type="AlphaFoldDB" id="A0AAU6PG71"/>
<feature type="active site" description="Proton acceptor" evidence="8">
    <location>
        <position position="65"/>
    </location>
</feature>
<evidence type="ECO:0000256" key="6">
    <source>
        <dbReference type="ARBA" id="ARBA00023141"/>
    </source>
</evidence>
<dbReference type="InterPro" id="IPR041121">
    <property type="entry name" value="SDH_C"/>
</dbReference>
<feature type="binding site" evidence="8">
    <location>
        <position position="215"/>
    </location>
    <ligand>
        <name>shikimate</name>
        <dbReference type="ChEBI" id="CHEBI:36208"/>
    </ligand>
</feature>
<dbReference type="InterPro" id="IPR036291">
    <property type="entry name" value="NAD(P)-bd_dom_sf"/>
</dbReference>
<evidence type="ECO:0000256" key="8">
    <source>
        <dbReference type="HAMAP-Rule" id="MF_00222"/>
    </source>
</evidence>
<dbReference type="GO" id="GO:0005829">
    <property type="term" value="C:cytosol"/>
    <property type="evidence" value="ECO:0007669"/>
    <property type="project" value="TreeGrafter"/>
</dbReference>
<dbReference type="InterPro" id="IPR022893">
    <property type="entry name" value="Shikimate_DH_fam"/>
</dbReference>
<dbReference type="Pfam" id="PF01488">
    <property type="entry name" value="Shikimate_DH"/>
    <property type="match status" value="1"/>
</dbReference>
<comment type="catalytic activity">
    <reaction evidence="7 8">
        <text>shikimate + NADP(+) = 3-dehydroshikimate + NADPH + H(+)</text>
        <dbReference type="Rhea" id="RHEA:17737"/>
        <dbReference type="ChEBI" id="CHEBI:15378"/>
        <dbReference type="ChEBI" id="CHEBI:16630"/>
        <dbReference type="ChEBI" id="CHEBI:36208"/>
        <dbReference type="ChEBI" id="CHEBI:57783"/>
        <dbReference type="ChEBI" id="CHEBI:58349"/>
        <dbReference type="EC" id="1.1.1.25"/>
    </reaction>
</comment>
<evidence type="ECO:0000256" key="2">
    <source>
        <dbReference type="ARBA" id="ARBA00012962"/>
    </source>
</evidence>
<evidence type="ECO:0000313" key="12">
    <source>
        <dbReference type="EMBL" id="WXT99994.1"/>
    </source>
</evidence>
<feature type="binding site" evidence="8">
    <location>
        <position position="101"/>
    </location>
    <ligand>
        <name>shikimate</name>
        <dbReference type="ChEBI" id="CHEBI:36208"/>
    </ligand>
</feature>
<keyword evidence="3 8" id="KW-0028">Amino-acid biosynthesis</keyword>
<sequence>MYKLAVFGNPIEHSLSPKIHTLFAQQTGVEVTYTKELAPIDGFAKTANDFIAQGGVGFNITVPFKIDAFKFATQHTLNAKTAGAVNTIKIEGDTRIGENTDGIGLVNDITKNLGIDLQDKTVLILGAGGATRGILLPLLKQKPASIMISNRTATKAIKLANDFAEYGETCGFGLEKVKPIPFDVVINATSASLGGKMLDIPAEVADGAICYDLMYGKTTPFMQWAQDNNASMVADGLGMLVEQAAEAFAFWTGKQPDTQAVIKEIRALND</sequence>
<feature type="domain" description="Quinate/shikimate 5-dehydrogenase/glutamyl-tRNA reductase" evidence="9">
    <location>
        <begin position="113"/>
        <end position="192"/>
    </location>
</feature>
<reference evidence="12" key="1">
    <citation type="submission" date="2023-10" db="EMBL/GenBank/DDBJ databases">
        <title>The first scallop-associated chemosynthetic bacterial symbiont.</title>
        <authorList>
            <person name="Lin Y.-T."/>
            <person name="Sun J."/>
            <person name="Ip J.C.-H."/>
            <person name="He X."/>
            <person name="Gao Z.-M."/>
            <person name="Perez M."/>
            <person name="Xu T."/>
            <person name="Qian P.-Y."/>
            <person name="Qiu J.-W."/>
        </authorList>
    </citation>
    <scope>NUCLEOTIDE SEQUENCE</scope>
    <source>
        <strain evidence="12">Gill1</strain>
    </source>
</reference>
<comment type="similarity">
    <text evidence="8">Belongs to the shikimate dehydrogenase family.</text>
</comment>
<name>A0AAU6PG71_9GAMM</name>
<evidence type="ECO:0000259" key="11">
    <source>
        <dbReference type="Pfam" id="PF18317"/>
    </source>
</evidence>
<evidence type="ECO:0000259" key="9">
    <source>
        <dbReference type="Pfam" id="PF01488"/>
    </source>
</evidence>
<evidence type="ECO:0000256" key="4">
    <source>
        <dbReference type="ARBA" id="ARBA00022857"/>
    </source>
</evidence>
<dbReference type="InterPro" id="IPR006151">
    <property type="entry name" value="Shikm_DH/Glu-tRNA_Rdtase"/>
</dbReference>
<evidence type="ECO:0000256" key="1">
    <source>
        <dbReference type="ARBA" id="ARBA00004871"/>
    </source>
</evidence>
<keyword evidence="6 8" id="KW-0057">Aromatic amino acid biosynthesis</keyword>
<dbReference type="Pfam" id="PF18317">
    <property type="entry name" value="SDH_C"/>
    <property type="match status" value="1"/>
</dbReference>
<feature type="binding site" evidence="8">
    <location>
        <begin position="126"/>
        <end position="130"/>
    </location>
    <ligand>
        <name>NADP(+)</name>
        <dbReference type="ChEBI" id="CHEBI:58349"/>
    </ligand>
</feature>
<proteinExistence type="inferred from homology"/>
<feature type="binding site" evidence="8">
    <location>
        <begin position="150"/>
        <end position="155"/>
    </location>
    <ligand>
        <name>NADP(+)</name>
        <dbReference type="ChEBI" id="CHEBI:58349"/>
    </ligand>
</feature>
<dbReference type="Gene3D" id="3.40.50.10860">
    <property type="entry name" value="Leucine Dehydrogenase, chain A, domain 1"/>
    <property type="match status" value="1"/>
</dbReference>
<feature type="domain" description="SDH C-terminal" evidence="11">
    <location>
        <begin position="236"/>
        <end position="266"/>
    </location>
</feature>
<feature type="binding site" evidence="8">
    <location>
        <position position="213"/>
    </location>
    <ligand>
        <name>NADP(+)</name>
        <dbReference type="ChEBI" id="CHEBI:58349"/>
    </ligand>
</feature>
<dbReference type="InterPro" id="IPR013708">
    <property type="entry name" value="Shikimate_DH-bd_N"/>
</dbReference>
<dbReference type="EMBL" id="CP138327">
    <property type="protein sequence ID" value="WXT99994.1"/>
    <property type="molecule type" value="Genomic_DNA"/>
</dbReference>
<feature type="domain" description="Shikimate dehydrogenase substrate binding N-terminal" evidence="10">
    <location>
        <begin position="6"/>
        <end position="88"/>
    </location>
</feature>
<keyword evidence="5 8" id="KW-0560">Oxidoreductase</keyword>
<dbReference type="NCBIfam" id="TIGR00507">
    <property type="entry name" value="aroE"/>
    <property type="match status" value="1"/>
</dbReference>
<dbReference type="GO" id="GO:0009423">
    <property type="term" value="P:chorismate biosynthetic process"/>
    <property type="evidence" value="ECO:0007669"/>
    <property type="project" value="UniProtKB-UniRule"/>
</dbReference>
<dbReference type="CDD" id="cd01065">
    <property type="entry name" value="NAD_bind_Shikimate_DH"/>
    <property type="match status" value="1"/>
</dbReference>
<comment type="subunit">
    <text evidence="8">Homodimer.</text>
</comment>
<comment type="caution">
    <text evidence="8">Lacks conserved residue(s) required for the propagation of feature annotation.</text>
</comment>
<dbReference type="NCBIfam" id="NF001310">
    <property type="entry name" value="PRK00258.1-2"/>
    <property type="match status" value="1"/>
</dbReference>
<dbReference type="GO" id="GO:0008652">
    <property type="term" value="P:amino acid biosynthetic process"/>
    <property type="evidence" value="ECO:0007669"/>
    <property type="project" value="UniProtKB-KW"/>
</dbReference>
<dbReference type="GO" id="GO:0009073">
    <property type="term" value="P:aromatic amino acid family biosynthetic process"/>
    <property type="evidence" value="ECO:0007669"/>
    <property type="project" value="UniProtKB-KW"/>
</dbReference>
<comment type="function">
    <text evidence="8">Involved in the biosynthesis of the chorismate, which leads to the biosynthesis of aromatic amino acids. Catalyzes the reversible NADPH linked reduction of 3-dehydroshikimate (DHSA) to yield shikimate (SA).</text>
</comment>
<feature type="binding site" evidence="8">
    <location>
        <position position="61"/>
    </location>
    <ligand>
        <name>shikimate</name>
        <dbReference type="ChEBI" id="CHEBI:36208"/>
    </ligand>
</feature>
<dbReference type="InterPro" id="IPR046346">
    <property type="entry name" value="Aminoacid_DH-like_N_sf"/>
</dbReference>
<gene>
    <name evidence="8 12" type="primary">aroE</name>
    <name evidence="12" type="ORF">Ctma_0700</name>
</gene>
<dbReference type="EC" id="1.1.1.25" evidence="2 8"/>
<dbReference type="Pfam" id="PF08501">
    <property type="entry name" value="Shikimate_dh_N"/>
    <property type="match status" value="1"/>
</dbReference>
<dbReference type="SUPFAM" id="SSF51735">
    <property type="entry name" value="NAD(P)-binding Rossmann-fold domains"/>
    <property type="match status" value="1"/>
</dbReference>
<evidence type="ECO:0000259" key="10">
    <source>
        <dbReference type="Pfam" id="PF08501"/>
    </source>
</evidence>
<organism evidence="12">
    <name type="scientific">Catillopecten margaritatus gill symbiont</name>
    <dbReference type="NCBI Taxonomy" id="3083288"/>
    <lineage>
        <taxon>Bacteria</taxon>
        <taxon>Pseudomonadati</taxon>
        <taxon>Pseudomonadota</taxon>
        <taxon>Gammaproteobacteria</taxon>
        <taxon>sulfur-oxidizing symbionts</taxon>
    </lineage>
</organism>
<dbReference type="GO" id="GO:0019632">
    <property type="term" value="P:shikimate metabolic process"/>
    <property type="evidence" value="ECO:0007669"/>
    <property type="project" value="InterPro"/>
</dbReference>
<feature type="binding site" evidence="8">
    <location>
        <begin position="14"/>
        <end position="16"/>
    </location>
    <ligand>
        <name>shikimate</name>
        <dbReference type="ChEBI" id="CHEBI:36208"/>
    </ligand>
</feature>
<feature type="binding site" evidence="8">
    <location>
        <position position="243"/>
    </location>
    <ligand>
        <name>shikimate</name>
        <dbReference type="ChEBI" id="CHEBI:36208"/>
    </ligand>
</feature>
<dbReference type="PANTHER" id="PTHR21089:SF1">
    <property type="entry name" value="BIFUNCTIONAL 3-DEHYDROQUINATE DEHYDRATASE_SHIKIMATE DEHYDROGENASE, CHLOROPLASTIC"/>
    <property type="match status" value="1"/>
</dbReference>
<dbReference type="HAMAP" id="MF_00222">
    <property type="entry name" value="Shikimate_DH_AroE"/>
    <property type="match status" value="1"/>
</dbReference>
<dbReference type="FunFam" id="3.40.50.10860:FF:000006">
    <property type="entry name" value="Shikimate dehydrogenase (NADP(+))"/>
    <property type="match status" value="1"/>
</dbReference>
<accession>A0AAU6PG71</accession>
<evidence type="ECO:0000256" key="7">
    <source>
        <dbReference type="ARBA" id="ARBA00049442"/>
    </source>
</evidence>
<feature type="binding site" evidence="8">
    <location>
        <position position="236"/>
    </location>
    <ligand>
        <name>NADP(+)</name>
        <dbReference type="ChEBI" id="CHEBI:58349"/>
    </ligand>
</feature>
<evidence type="ECO:0000256" key="3">
    <source>
        <dbReference type="ARBA" id="ARBA00022605"/>
    </source>
</evidence>
<dbReference type="SUPFAM" id="SSF53223">
    <property type="entry name" value="Aminoacid dehydrogenase-like, N-terminal domain"/>
    <property type="match status" value="1"/>
</dbReference>